<dbReference type="EMBL" id="KQ085891">
    <property type="protein sequence ID" value="KLO18808.1"/>
    <property type="molecule type" value="Genomic_DNA"/>
</dbReference>
<protein>
    <recommendedName>
        <fullName evidence="2">Prolyl 4-hydroxylase alpha subunit Fe(2+) 2OG dioxygenase domain-containing protein</fullName>
    </recommendedName>
</protein>
<dbReference type="OrthoDB" id="124582at2759"/>
<reference evidence="3 4" key="1">
    <citation type="submission" date="2015-04" db="EMBL/GenBank/DDBJ databases">
        <title>Complete genome sequence of Schizopora paradoxa KUC8140, a cosmopolitan wood degrader in East Asia.</title>
        <authorList>
            <consortium name="DOE Joint Genome Institute"/>
            <person name="Min B."/>
            <person name="Park H."/>
            <person name="Jang Y."/>
            <person name="Kim J.-J."/>
            <person name="Kim K.H."/>
            <person name="Pangilinan J."/>
            <person name="Lipzen A."/>
            <person name="Riley R."/>
            <person name="Grigoriev I.V."/>
            <person name="Spatafora J.W."/>
            <person name="Choi I.-G."/>
        </authorList>
    </citation>
    <scope>NUCLEOTIDE SEQUENCE [LARGE SCALE GENOMIC DNA]</scope>
    <source>
        <strain evidence="3 4">KUC8140</strain>
    </source>
</reference>
<dbReference type="Proteomes" id="UP000053477">
    <property type="component" value="Unassembled WGS sequence"/>
</dbReference>
<sequence>GSFYSSRSFPFNDGQNPKITIGGFGKLDLPLNEATAKKLIASHVTKQAPFGRGERTVVDKTVRDTWEVDGVLSFQLQFRNYSWNKWINDQVVPEACRNLGVNIATSTPRAELYKLLLYEEGSHFLPHQDTEKAPGMFGTVVVVLPSKFTGGSLHLTHAGTTKTIDIAENSSTMTHILAWYTDVFHSVHPVESGYRLALSYNLIHTKSPKSKPNAQTVAKTGRIRNILLSWKQAKEGRLQLDCKVPDQLLYTLDHKYSKVNLLSEALKGKDAALVARLEHVVKELGFGLYIANIEFHRSGRADDYGPGWEVEYGEPEDCSYGSDCDLGDPCFESCLSDDGWDSDSEEEEGRRHHHHTHEEAMREYERNLKNITFDEIEEEELFVTNIVDLNGRLHSSTGVRIKMSQVIPKAFGKKEKPDEKDYEGYQGNVRLDR</sequence>
<evidence type="ECO:0000313" key="3">
    <source>
        <dbReference type="EMBL" id="KLO18808.1"/>
    </source>
</evidence>
<dbReference type="PANTHER" id="PTHR33099:SF7">
    <property type="entry name" value="MYND-TYPE DOMAIN-CONTAINING PROTEIN"/>
    <property type="match status" value="1"/>
</dbReference>
<gene>
    <name evidence="3" type="ORF">SCHPADRAFT_819185</name>
</gene>
<name>A0A0H2SAP5_9AGAM</name>
<dbReference type="PANTHER" id="PTHR33099">
    <property type="entry name" value="FE2OG DIOXYGENASE DOMAIN-CONTAINING PROTEIN"/>
    <property type="match status" value="1"/>
</dbReference>
<feature type="compositionally biased region" description="Basic and acidic residues" evidence="1">
    <location>
        <begin position="412"/>
        <end position="423"/>
    </location>
</feature>
<dbReference type="InParanoid" id="A0A0H2SAP5"/>
<organism evidence="3 4">
    <name type="scientific">Schizopora paradoxa</name>
    <dbReference type="NCBI Taxonomy" id="27342"/>
    <lineage>
        <taxon>Eukaryota</taxon>
        <taxon>Fungi</taxon>
        <taxon>Dikarya</taxon>
        <taxon>Basidiomycota</taxon>
        <taxon>Agaricomycotina</taxon>
        <taxon>Agaricomycetes</taxon>
        <taxon>Hymenochaetales</taxon>
        <taxon>Schizoporaceae</taxon>
        <taxon>Schizopora</taxon>
    </lineage>
</organism>
<evidence type="ECO:0000256" key="1">
    <source>
        <dbReference type="SAM" id="MobiDB-lite"/>
    </source>
</evidence>
<dbReference type="AlphaFoldDB" id="A0A0H2SAP5"/>
<dbReference type="Pfam" id="PF13640">
    <property type="entry name" value="2OG-FeII_Oxy_3"/>
    <property type="match status" value="1"/>
</dbReference>
<feature type="non-terminal residue" evidence="3">
    <location>
        <position position="1"/>
    </location>
</feature>
<dbReference type="Gene3D" id="2.60.120.620">
    <property type="entry name" value="q2cbj1_9rhob like domain"/>
    <property type="match status" value="1"/>
</dbReference>
<feature type="region of interest" description="Disordered" evidence="1">
    <location>
        <begin position="341"/>
        <end position="360"/>
    </location>
</feature>
<proteinExistence type="predicted"/>
<feature type="region of interest" description="Disordered" evidence="1">
    <location>
        <begin position="412"/>
        <end position="433"/>
    </location>
</feature>
<evidence type="ECO:0000259" key="2">
    <source>
        <dbReference type="Pfam" id="PF13640"/>
    </source>
</evidence>
<evidence type="ECO:0000313" key="4">
    <source>
        <dbReference type="Proteomes" id="UP000053477"/>
    </source>
</evidence>
<keyword evidence="4" id="KW-1185">Reference proteome</keyword>
<feature type="domain" description="Prolyl 4-hydroxylase alpha subunit Fe(2+) 2OG dioxygenase" evidence="2">
    <location>
        <begin position="114"/>
        <end position="200"/>
    </location>
</feature>
<accession>A0A0H2SAP5</accession>
<dbReference type="InterPro" id="IPR044862">
    <property type="entry name" value="Pro_4_hyd_alph_FE2OG_OXY"/>
</dbReference>